<accession>A0A1G6YZP5</accession>
<dbReference type="OrthoDB" id="5394411at2"/>
<gene>
    <name evidence="1" type="ORF">SAMN05661003_102235</name>
</gene>
<dbReference type="Pfam" id="PF13650">
    <property type="entry name" value="Asp_protease_2"/>
    <property type="match status" value="1"/>
</dbReference>
<evidence type="ECO:0000313" key="2">
    <source>
        <dbReference type="Proteomes" id="UP000243205"/>
    </source>
</evidence>
<keyword evidence="1" id="KW-0378">Hydrolase</keyword>
<dbReference type="InterPro" id="IPR034122">
    <property type="entry name" value="Retropepsin-like_bacterial"/>
</dbReference>
<dbReference type="AlphaFoldDB" id="A0A1G6YZP5"/>
<dbReference type="PROSITE" id="PS00141">
    <property type="entry name" value="ASP_PROTEASE"/>
    <property type="match status" value="1"/>
</dbReference>
<dbReference type="GO" id="GO:0006508">
    <property type="term" value="P:proteolysis"/>
    <property type="evidence" value="ECO:0007669"/>
    <property type="project" value="UniProtKB-KW"/>
</dbReference>
<evidence type="ECO:0000313" key="1">
    <source>
        <dbReference type="EMBL" id="SDD95820.1"/>
    </source>
</evidence>
<name>A0A1G6YZP5_9BACT</name>
<dbReference type="STRING" id="57664.SAMN05661003_102235"/>
<keyword evidence="2" id="KW-1185">Reference proteome</keyword>
<keyword evidence="1" id="KW-0645">Protease</keyword>
<reference evidence="2" key="1">
    <citation type="submission" date="2016-10" db="EMBL/GenBank/DDBJ databases">
        <authorList>
            <person name="Varghese N."/>
            <person name="Submissions S."/>
        </authorList>
    </citation>
    <scope>NUCLEOTIDE SEQUENCE [LARGE SCALE GENOMIC DNA]</scope>
    <source>
        <strain evidence="2">DSM 8987</strain>
    </source>
</reference>
<dbReference type="Gene3D" id="2.40.70.10">
    <property type="entry name" value="Acid Proteases"/>
    <property type="match status" value="1"/>
</dbReference>
<proteinExistence type="predicted"/>
<dbReference type="SUPFAM" id="SSF50630">
    <property type="entry name" value="Acid proteases"/>
    <property type="match status" value="1"/>
</dbReference>
<organism evidence="1 2">
    <name type="scientific">Desulfuromonas thiophila</name>
    <dbReference type="NCBI Taxonomy" id="57664"/>
    <lineage>
        <taxon>Bacteria</taxon>
        <taxon>Pseudomonadati</taxon>
        <taxon>Thermodesulfobacteriota</taxon>
        <taxon>Desulfuromonadia</taxon>
        <taxon>Desulfuromonadales</taxon>
        <taxon>Desulfuromonadaceae</taxon>
        <taxon>Desulfuromonas</taxon>
    </lineage>
</organism>
<protein>
    <submittedName>
        <fullName evidence="1">Aspartyl protease</fullName>
    </submittedName>
</protein>
<dbReference type="GO" id="GO:0004190">
    <property type="term" value="F:aspartic-type endopeptidase activity"/>
    <property type="evidence" value="ECO:0007669"/>
    <property type="project" value="InterPro"/>
</dbReference>
<dbReference type="EMBL" id="FNAQ01000002">
    <property type="protein sequence ID" value="SDD95820.1"/>
    <property type="molecule type" value="Genomic_DNA"/>
</dbReference>
<sequence>MCHLSAIGYRLTVWLALLVLLLAPVLAAAQTQLYRFRDAEGRLIVTDDPGRLPPSIRNDPRLQPDPAAFSGLSIVGSTPATAQPADEQPVQTTGAAQPSAVTAVRVVGNKVIVPVQARHGRRSQKLQLLLDTGASTSLLYATAAEQLRLKGKQRVRGYQASGALLEARLAQLDQLQVGPHQLRQLPVAIVVQPDERLPFDGLLGMDVLRQLRYQIDFEQQQIRWHP</sequence>
<dbReference type="InterPro" id="IPR021109">
    <property type="entry name" value="Peptidase_aspartic_dom_sf"/>
</dbReference>
<dbReference type="CDD" id="cd05483">
    <property type="entry name" value="retropepsin_like_bacteria"/>
    <property type="match status" value="1"/>
</dbReference>
<dbReference type="RefSeq" id="WP_092076291.1">
    <property type="nucleotide sequence ID" value="NZ_FNAQ01000002.1"/>
</dbReference>
<dbReference type="Proteomes" id="UP000243205">
    <property type="component" value="Unassembled WGS sequence"/>
</dbReference>
<dbReference type="InterPro" id="IPR001969">
    <property type="entry name" value="Aspartic_peptidase_AS"/>
</dbReference>